<dbReference type="InterPro" id="IPR058530">
    <property type="entry name" value="Baseplate_J-like_C"/>
</dbReference>
<feature type="domain" description="Baseplate J-like C-terminal" evidence="4">
    <location>
        <begin position="273"/>
        <end position="357"/>
    </location>
</feature>
<dbReference type="InterPro" id="IPR052399">
    <property type="entry name" value="Phage_Baseplate_Assmbl_Protein"/>
</dbReference>
<dbReference type="Proteomes" id="UP000290273">
    <property type="component" value="Unassembled WGS sequence"/>
</dbReference>
<feature type="domain" description="Baseplate protein J-like barrel" evidence="2">
    <location>
        <begin position="96"/>
        <end position="174"/>
    </location>
</feature>
<dbReference type="InterPro" id="IPR006949">
    <property type="entry name" value="Barrel_Baseplate_J-like"/>
</dbReference>
<feature type="domain" description="Baseplate J-like central" evidence="3">
    <location>
        <begin position="196"/>
        <end position="267"/>
    </location>
</feature>
<name>A0ABY0ETB5_CLOTA</name>
<dbReference type="PANTHER" id="PTHR37829:SF3">
    <property type="entry name" value="PROTEIN JAYE-RELATED"/>
    <property type="match status" value="1"/>
</dbReference>
<gene>
    <name evidence="5" type="ORF">DP131_06410</name>
</gene>
<evidence type="ECO:0000313" key="6">
    <source>
        <dbReference type="Proteomes" id="UP000290273"/>
    </source>
</evidence>
<evidence type="ECO:0000259" key="3">
    <source>
        <dbReference type="Pfam" id="PF26078"/>
    </source>
</evidence>
<dbReference type="InterPro" id="IPR058531">
    <property type="entry name" value="Baseplate_J_M"/>
</dbReference>
<comment type="caution">
    <text evidence="5">The sequence shown here is derived from an EMBL/GenBank/DDBJ whole genome shotgun (WGS) entry which is preliminary data.</text>
</comment>
<accession>A0ABY0ETB5</accession>
<comment type="similarity">
    <text evidence="1">Belongs to the Mu gp47/PBSX XkdT family.</text>
</comment>
<evidence type="ECO:0000256" key="1">
    <source>
        <dbReference type="ARBA" id="ARBA00038087"/>
    </source>
</evidence>
<evidence type="ECO:0000259" key="2">
    <source>
        <dbReference type="Pfam" id="PF04865"/>
    </source>
</evidence>
<sequence length="359" mass="40267">MGRWKLVYKESSEEILKRMKSYVENDVSTMEGTLLHDTLAPTAYELEDTREDLEEILNKVFIDSAFMNGFEEEVIKRAAEIGIYRKEGIKATGISTFYGAKDTIIQKGTLIQTKNQLQFKTIENATIREIGEVDVKIEAIEIGSRYNVKANTITEMPIQLINITKVTNKSDINSGINIESIEELYKRYKIKVTTPATSGNKYHYKLWALEVPGVGDAKVFPLWDSNGTVKVVIIDSNKHSASKELIDKVFKYIEEQRPIGATVTVVSAKEKSINIIAKITLANGFNIGSIQSELSNLLDNYLKEIGFEISYISIARIGNIILNTPGVLDYSNLKINNSTANISLEDEEIPILDNVELEV</sequence>
<organism evidence="5 6">
    <name type="scientific">Clostridium tetani</name>
    <dbReference type="NCBI Taxonomy" id="1513"/>
    <lineage>
        <taxon>Bacteria</taxon>
        <taxon>Bacillati</taxon>
        <taxon>Bacillota</taxon>
        <taxon>Clostridia</taxon>
        <taxon>Eubacteriales</taxon>
        <taxon>Clostridiaceae</taxon>
        <taxon>Clostridium</taxon>
    </lineage>
</organism>
<evidence type="ECO:0000259" key="4">
    <source>
        <dbReference type="Pfam" id="PF26079"/>
    </source>
</evidence>
<dbReference type="Pfam" id="PF04865">
    <property type="entry name" value="Baseplate_J"/>
    <property type="match status" value="1"/>
</dbReference>
<reference evidence="5 6" key="1">
    <citation type="submission" date="2018-06" db="EMBL/GenBank/DDBJ databases">
        <title>Genome conservation of Clostridium tetani.</title>
        <authorList>
            <person name="Bruggemann H."/>
            <person name="Popoff M.R."/>
        </authorList>
    </citation>
    <scope>NUCLEOTIDE SEQUENCE [LARGE SCALE GENOMIC DNA]</scope>
    <source>
        <strain evidence="5 6">63.05</strain>
    </source>
</reference>
<evidence type="ECO:0000313" key="5">
    <source>
        <dbReference type="EMBL" id="RXI56927.1"/>
    </source>
</evidence>
<dbReference type="PANTHER" id="PTHR37829">
    <property type="entry name" value="PHAGE-LIKE ELEMENT PBSX PROTEIN XKDT"/>
    <property type="match status" value="1"/>
</dbReference>
<dbReference type="Pfam" id="PF26078">
    <property type="entry name" value="Baseplate_J_M"/>
    <property type="match status" value="1"/>
</dbReference>
<dbReference type="EMBL" id="QMAU01000027">
    <property type="protein sequence ID" value="RXI56927.1"/>
    <property type="molecule type" value="Genomic_DNA"/>
</dbReference>
<protein>
    <submittedName>
        <fullName evidence="5">Terminase</fullName>
    </submittedName>
</protein>
<dbReference type="Pfam" id="PF26079">
    <property type="entry name" value="Baseplate_J_C"/>
    <property type="match status" value="1"/>
</dbReference>
<proteinExistence type="inferred from homology"/>